<dbReference type="Pfam" id="PF01494">
    <property type="entry name" value="FAD_binding_3"/>
    <property type="match status" value="1"/>
</dbReference>
<gene>
    <name evidence="4" type="ORF">F4561_000663</name>
</gene>
<dbReference type="PANTHER" id="PTHR13789">
    <property type="entry name" value="MONOOXYGENASE"/>
    <property type="match status" value="1"/>
</dbReference>
<dbReference type="InterPro" id="IPR002938">
    <property type="entry name" value="FAD-bd"/>
</dbReference>
<evidence type="ECO:0000259" key="3">
    <source>
        <dbReference type="Pfam" id="PF01494"/>
    </source>
</evidence>
<evidence type="ECO:0000313" key="4">
    <source>
        <dbReference type="EMBL" id="MBB4929843.1"/>
    </source>
</evidence>
<sequence length="396" mass="42353">MRIRHALVVGGGIGGLAAALALHRQGWTVTVAERAVSLAPVGSGIALAPNAVRALRELGVANEVRAWSADIDGMGVRHPDGRWLLHRDAARLWRRFGAPFIVMERANLVHILADRLPPDSVRLATRVYDVQVGDRGRPARVSTSRGELAADLVVAADGLRSAVRSQLFPGHQGPVHAGFTVWRAVVPGPEGEVHAAETWGQGGVVGVLPLGDGAVHCYASGVVPAGALFHDERAEALRRFGDWHAPIPELLAAGTPETLLRDDIFHLAQPLPVLHRGRVVLLGDAAHPMTPSLGQGGCQAIEDAVVLAYVVHDGADVPSMVHGYTAARLERTAAMIRRSARSGRLLHRESEVVVRARWTAAALLGRLPFDVVARQLSPVVDWEPPSLGEARGIRKR</sequence>
<evidence type="ECO:0000256" key="2">
    <source>
        <dbReference type="ARBA" id="ARBA00023033"/>
    </source>
</evidence>
<keyword evidence="1" id="KW-0560">Oxidoreductase</keyword>
<evidence type="ECO:0000256" key="1">
    <source>
        <dbReference type="ARBA" id="ARBA00023002"/>
    </source>
</evidence>
<name>A0A7W7RDW1_9ACTN</name>
<dbReference type="GO" id="GO:0004497">
    <property type="term" value="F:monooxygenase activity"/>
    <property type="evidence" value="ECO:0007669"/>
    <property type="project" value="UniProtKB-KW"/>
</dbReference>
<feature type="domain" description="FAD-binding" evidence="3">
    <location>
        <begin position="6"/>
        <end position="339"/>
    </location>
</feature>
<accession>A0A7W7RDW1</accession>
<dbReference type="PRINTS" id="PR00420">
    <property type="entry name" value="RNGMNOXGNASE"/>
</dbReference>
<keyword evidence="2" id="KW-0503">Monooxygenase</keyword>
<dbReference type="AlphaFoldDB" id="A0A7W7RDW1"/>
<organism evidence="4 5">
    <name type="scientific">Lipingzhangella halophila</name>
    <dbReference type="NCBI Taxonomy" id="1783352"/>
    <lineage>
        <taxon>Bacteria</taxon>
        <taxon>Bacillati</taxon>
        <taxon>Actinomycetota</taxon>
        <taxon>Actinomycetes</taxon>
        <taxon>Streptosporangiales</taxon>
        <taxon>Nocardiopsidaceae</taxon>
        <taxon>Lipingzhangella</taxon>
    </lineage>
</organism>
<dbReference type="InterPro" id="IPR050493">
    <property type="entry name" value="FAD-dep_Monooxygenase_BioMet"/>
</dbReference>
<keyword evidence="5" id="KW-1185">Reference proteome</keyword>
<proteinExistence type="predicted"/>
<dbReference type="InterPro" id="IPR036188">
    <property type="entry name" value="FAD/NAD-bd_sf"/>
</dbReference>
<dbReference type="RefSeq" id="WP_184574634.1">
    <property type="nucleotide sequence ID" value="NZ_JACHJT010000001.1"/>
</dbReference>
<dbReference type="SUPFAM" id="SSF51905">
    <property type="entry name" value="FAD/NAD(P)-binding domain"/>
    <property type="match status" value="1"/>
</dbReference>
<dbReference type="Gene3D" id="3.50.50.60">
    <property type="entry name" value="FAD/NAD(P)-binding domain"/>
    <property type="match status" value="1"/>
</dbReference>
<dbReference type="PANTHER" id="PTHR13789:SF309">
    <property type="entry name" value="PUTATIVE (AFU_ORTHOLOGUE AFUA_6G14510)-RELATED"/>
    <property type="match status" value="1"/>
</dbReference>
<comment type="caution">
    <text evidence="4">The sequence shown here is derived from an EMBL/GenBank/DDBJ whole genome shotgun (WGS) entry which is preliminary data.</text>
</comment>
<dbReference type="Proteomes" id="UP000523007">
    <property type="component" value="Unassembled WGS sequence"/>
</dbReference>
<evidence type="ECO:0000313" key="5">
    <source>
        <dbReference type="Proteomes" id="UP000523007"/>
    </source>
</evidence>
<protein>
    <submittedName>
        <fullName evidence="4">2-polyprenyl-6-methoxyphenol hydroxylase-like FAD-dependent oxidoreductase</fullName>
    </submittedName>
</protein>
<dbReference type="EMBL" id="JACHJT010000001">
    <property type="protein sequence ID" value="MBB4929843.1"/>
    <property type="molecule type" value="Genomic_DNA"/>
</dbReference>
<dbReference type="GO" id="GO:0071949">
    <property type="term" value="F:FAD binding"/>
    <property type="evidence" value="ECO:0007669"/>
    <property type="project" value="InterPro"/>
</dbReference>
<reference evidence="4 5" key="1">
    <citation type="submission" date="2020-08" db="EMBL/GenBank/DDBJ databases">
        <title>Sequencing the genomes of 1000 actinobacteria strains.</title>
        <authorList>
            <person name="Klenk H.-P."/>
        </authorList>
    </citation>
    <scope>NUCLEOTIDE SEQUENCE [LARGE SCALE GENOMIC DNA]</scope>
    <source>
        <strain evidence="4 5">DSM 102030</strain>
    </source>
</reference>